<dbReference type="FunFam" id="3.30.1130.10:FF:000002">
    <property type="entry name" value="7,8-dihydroneopterin aldolase"/>
    <property type="match status" value="1"/>
</dbReference>
<evidence type="ECO:0000256" key="6">
    <source>
        <dbReference type="ARBA" id="ARBA00023235"/>
    </source>
</evidence>
<reference evidence="10 11" key="1">
    <citation type="submission" date="2018-05" db="EMBL/GenBank/DDBJ databases">
        <title>Genomic Encyclopedia of Type Strains, Phase IV (KMG-IV): sequencing the most valuable type-strain genomes for metagenomic binning, comparative biology and taxonomic classification.</title>
        <authorList>
            <person name="Goeker M."/>
        </authorList>
    </citation>
    <scope>NUCLEOTIDE SEQUENCE [LARGE SCALE GENOMIC DNA]</scope>
    <source>
        <strain evidence="10 11">DSM 23606</strain>
    </source>
</reference>
<keyword evidence="6" id="KW-0413">Isomerase</keyword>
<dbReference type="Proteomes" id="UP000246569">
    <property type="component" value="Unassembled WGS sequence"/>
</dbReference>
<dbReference type="GO" id="GO:0016853">
    <property type="term" value="F:isomerase activity"/>
    <property type="evidence" value="ECO:0007669"/>
    <property type="project" value="UniProtKB-KW"/>
</dbReference>
<evidence type="ECO:0000256" key="4">
    <source>
        <dbReference type="ARBA" id="ARBA00005708"/>
    </source>
</evidence>
<feature type="domain" description="Dihydroneopterin aldolase/epimerase" evidence="9">
    <location>
        <begin position="8"/>
        <end position="118"/>
    </location>
</feature>
<dbReference type="InterPro" id="IPR043133">
    <property type="entry name" value="GTP-CH-I_C/QueF"/>
</dbReference>
<evidence type="ECO:0000313" key="11">
    <source>
        <dbReference type="Proteomes" id="UP000246569"/>
    </source>
</evidence>
<dbReference type="GO" id="GO:0005737">
    <property type="term" value="C:cytoplasm"/>
    <property type="evidence" value="ECO:0007669"/>
    <property type="project" value="TreeGrafter"/>
</dbReference>
<dbReference type="GO" id="GO:0004150">
    <property type="term" value="F:dihydroneopterin aldolase activity"/>
    <property type="evidence" value="ECO:0007669"/>
    <property type="project" value="UniProtKB-UniRule"/>
</dbReference>
<dbReference type="PANTHER" id="PTHR42844:SF1">
    <property type="entry name" value="DIHYDRONEOPTERIN ALDOLASE 1-RELATED"/>
    <property type="match status" value="1"/>
</dbReference>
<name>A0A317MWR9_9GAMM</name>
<gene>
    <name evidence="10" type="ORF">C7443_104220</name>
</gene>
<evidence type="ECO:0000256" key="2">
    <source>
        <dbReference type="ARBA" id="ARBA00001353"/>
    </source>
</evidence>
<evidence type="ECO:0000256" key="8">
    <source>
        <dbReference type="RuleBase" id="RU362079"/>
    </source>
</evidence>
<dbReference type="SMART" id="SM00905">
    <property type="entry name" value="FolB"/>
    <property type="match status" value="1"/>
</dbReference>
<dbReference type="UniPathway" id="UPA00077">
    <property type="reaction ID" value="UER00154"/>
</dbReference>
<dbReference type="AlphaFoldDB" id="A0A317MWR9"/>
<keyword evidence="11" id="KW-1185">Reference proteome</keyword>
<evidence type="ECO:0000313" key="10">
    <source>
        <dbReference type="EMBL" id="PWV62424.1"/>
    </source>
</evidence>
<comment type="catalytic activity">
    <reaction evidence="2 8">
        <text>7,8-dihydroneopterin = 6-hydroxymethyl-7,8-dihydropterin + glycolaldehyde</text>
        <dbReference type="Rhea" id="RHEA:10540"/>
        <dbReference type="ChEBI" id="CHEBI:17001"/>
        <dbReference type="ChEBI" id="CHEBI:17071"/>
        <dbReference type="ChEBI" id="CHEBI:44841"/>
        <dbReference type="EC" id="4.1.2.25"/>
    </reaction>
</comment>
<comment type="pathway">
    <text evidence="3 8">Cofactor biosynthesis; tetrahydrofolate biosynthesis; 2-amino-4-hydroxy-6-hydroxymethyl-7,8-dihydropteridine diphosphate from 7,8-dihydroneopterin triphosphate: step 3/4.</text>
</comment>
<evidence type="ECO:0000259" key="9">
    <source>
        <dbReference type="SMART" id="SM00905"/>
    </source>
</evidence>
<dbReference type="SUPFAM" id="SSF55620">
    <property type="entry name" value="Tetrahydrobiopterin biosynthesis enzymes-like"/>
    <property type="match status" value="1"/>
</dbReference>
<evidence type="ECO:0000256" key="7">
    <source>
        <dbReference type="ARBA" id="ARBA00023239"/>
    </source>
</evidence>
<evidence type="ECO:0000256" key="3">
    <source>
        <dbReference type="ARBA" id="ARBA00005013"/>
    </source>
</evidence>
<accession>A0A317MWR9</accession>
<keyword evidence="5 8" id="KW-0289">Folate biosynthesis</keyword>
<dbReference type="EC" id="4.1.2.25" evidence="8"/>
<organism evidence="10 11">
    <name type="scientific">Plasticicumulans acidivorans</name>
    <dbReference type="NCBI Taxonomy" id="886464"/>
    <lineage>
        <taxon>Bacteria</taxon>
        <taxon>Pseudomonadati</taxon>
        <taxon>Pseudomonadota</taxon>
        <taxon>Gammaproteobacteria</taxon>
        <taxon>Candidatus Competibacteraceae</taxon>
        <taxon>Plasticicumulans</taxon>
    </lineage>
</organism>
<comment type="function">
    <text evidence="8">Catalyzes the conversion of 7,8-dihydroneopterin to 6-hydroxymethyl-7,8-dihydropterin.</text>
</comment>
<sequence>MGRGMDIIFIEALNIETTIGVYAWERQIRQHVILDLELGADARKVYETGELRYGVDYMAVSTRLREFVGGQSCELVETLAERIAELLRTEFSIGWLRLRVSKPGAVPGARAVGVLIERGVRG</sequence>
<evidence type="ECO:0000256" key="5">
    <source>
        <dbReference type="ARBA" id="ARBA00022909"/>
    </source>
</evidence>
<comment type="caution">
    <text evidence="10">The sequence shown here is derived from an EMBL/GenBank/DDBJ whole genome shotgun (WGS) entry which is preliminary data.</text>
</comment>
<comment type="catalytic activity">
    <reaction evidence="1">
        <text>7,8-dihydroneopterin = 7,8-dihydromonapterin</text>
        <dbReference type="Rhea" id="RHEA:45328"/>
        <dbReference type="ChEBI" id="CHEBI:17001"/>
        <dbReference type="ChEBI" id="CHEBI:71175"/>
        <dbReference type="EC" id="5.1.99.8"/>
    </reaction>
</comment>
<evidence type="ECO:0000256" key="1">
    <source>
        <dbReference type="ARBA" id="ARBA00000693"/>
    </source>
</evidence>
<dbReference type="NCBIfam" id="TIGR00525">
    <property type="entry name" value="folB"/>
    <property type="match status" value="1"/>
</dbReference>
<dbReference type="PANTHER" id="PTHR42844">
    <property type="entry name" value="DIHYDRONEOPTERIN ALDOLASE 1-RELATED"/>
    <property type="match status" value="1"/>
</dbReference>
<dbReference type="EMBL" id="QGTJ01000004">
    <property type="protein sequence ID" value="PWV62424.1"/>
    <property type="molecule type" value="Genomic_DNA"/>
</dbReference>
<dbReference type="CDD" id="cd00534">
    <property type="entry name" value="DHNA_DHNTPE"/>
    <property type="match status" value="1"/>
</dbReference>
<dbReference type="InterPro" id="IPR006156">
    <property type="entry name" value="Dihydroneopterin_aldolase"/>
</dbReference>
<dbReference type="Pfam" id="PF02152">
    <property type="entry name" value="FolB"/>
    <property type="match status" value="1"/>
</dbReference>
<dbReference type="Gene3D" id="3.30.1130.10">
    <property type="match status" value="1"/>
</dbReference>
<proteinExistence type="inferred from homology"/>
<protein>
    <recommendedName>
        <fullName evidence="8">7,8-dihydroneopterin aldolase</fullName>
        <ecNumber evidence="8">4.1.2.25</ecNumber>
    </recommendedName>
</protein>
<keyword evidence="7 8" id="KW-0456">Lyase</keyword>
<dbReference type="GO" id="GO:0046654">
    <property type="term" value="P:tetrahydrofolate biosynthetic process"/>
    <property type="evidence" value="ECO:0007669"/>
    <property type="project" value="UniProtKB-UniRule"/>
</dbReference>
<dbReference type="NCBIfam" id="TIGR00526">
    <property type="entry name" value="folB_dom"/>
    <property type="match status" value="1"/>
</dbReference>
<comment type="similarity">
    <text evidence="4 8">Belongs to the DHNA family.</text>
</comment>
<dbReference type="GO" id="GO:0046656">
    <property type="term" value="P:folic acid biosynthetic process"/>
    <property type="evidence" value="ECO:0007669"/>
    <property type="project" value="UniProtKB-UniRule"/>
</dbReference>
<dbReference type="InterPro" id="IPR006157">
    <property type="entry name" value="FolB_dom"/>
</dbReference>